<protein>
    <submittedName>
        <fullName evidence="1">Uncharacterized protein</fullName>
    </submittedName>
</protein>
<name>R1CLE0_EMIHU</name>
<sequence length="125" mass="13542">HHVGRRAGAVRQQVRLLVRDADPAAVDGVAARGQLVRLLHHGLAGGPLRGTERDHPGAARLHRDGHLRCLLRVQPARAAQPVSYVRSHPEHVISPYLPTSPHISLCASRPRPALHLLASHLSRSG</sequence>
<dbReference type="KEGG" id="ehx:EMIHUDRAFT_443971"/>
<feature type="non-terminal residue" evidence="1">
    <location>
        <position position="1"/>
    </location>
</feature>
<proteinExistence type="predicted"/>
<organism evidence="1">
    <name type="scientific">Emiliania huxleyi</name>
    <name type="common">Coccolithophore</name>
    <name type="synonym">Pontosphaera huxleyi</name>
    <dbReference type="NCBI Taxonomy" id="2903"/>
    <lineage>
        <taxon>Eukaryota</taxon>
        <taxon>Haptista</taxon>
        <taxon>Haptophyta</taxon>
        <taxon>Prymnesiophyceae</taxon>
        <taxon>Isochrysidales</taxon>
        <taxon>Noelaerhabdaceae</taxon>
        <taxon>Emiliania</taxon>
    </lineage>
</organism>
<reference evidence="1" key="1">
    <citation type="submission" date="2012-07" db="EMBL/GenBank/DDBJ databases">
        <title>Genome variability drives Emilianias global distribution.</title>
        <authorList>
            <consortium name="DOE Joint Genome Institute"/>
            <person name="Read B."/>
            <person name="Kegel J."/>
            <person name="Klute M."/>
            <person name="Kuo A."/>
            <person name="Lefebvre S.C."/>
            <person name="Maumus F."/>
            <person name="Mayer C."/>
            <person name="Miller J."/>
            <person name="Allen A."/>
            <person name="Bidle K."/>
            <person name="Borodovsky M."/>
            <person name="Bowler C."/>
            <person name="Brownlee C."/>
            <person name="Claverie J.-M."/>
            <person name="Cock M."/>
            <person name="De Vargas C."/>
            <person name="Elias M."/>
            <person name="Frickenhaus S."/>
            <person name="Gladyshev V.N."/>
            <person name="Gonzalez K."/>
            <person name="Guda C."/>
            <person name="Hadaegh A."/>
            <person name="Herman E."/>
            <person name="Iglesias-Rodriguez D."/>
            <person name="Jones B."/>
            <person name="Lawson T."/>
            <person name="Leese F."/>
            <person name="Lin Y.-C."/>
            <person name="Lindquist E."/>
            <person name="Lobanov A."/>
            <person name="Lucas S."/>
            <person name="Malik S.-H.B."/>
            <person name="Marsh M.E."/>
            <person name="Mock T."/>
            <person name="Monier A."/>
            <person name="Moreau H."/>
            <person name="Mueller-Roeber B."/>
            <person name="Napier J."/>
            <person name="Ogata H."/>
            <person name="Parker M."/>
            <person name="Probert I."/>
            <person name="Quesneville H."/>
            <person name="Raines C."/>
            <person name="Rensing S."/>
            <person name="Riano-Pachon D.M."/>
            <person name="Richier S."/>
            <person name="Rokitta S."/>
            <person name="Salamov A."/>
            <person name="Sarno A.F."/>
            <person name="Schmutz J."/>
            <person name="Schroeder D."/>
            <person name="Shiraiwa Y."/>
            <person name="Soanes D.M."/>
            <person name="Valentin K."/>
            <person name="Van Der Giezen M."/>
            <person name="Van Der Peer Y."/>
            <person name="Vardi A."/>
            <person name="Verret F."/>
            <person name="Von Dassow P."/>
            <person name="Wheeler G."/>
            <person name="Williams B."/>
            <person name="Wilson W."/>
            <person name="Wolfe G."/>
            <person name="Wurch L.L."/>
            <person name="Young J."/>
            <person name="Dacks J.B."/>
            <person name="Delwiche C.F."/>
            <person name="Dyhrman S."/>
            <person name="Glockner G."/>
            <person name="John U."/>
            <person name="Richards T."/>
            <person name="Worden A.Z."/>
            <person name="Zhang X."/>
            <person name="Grigoriev I.V."/>
        </authorList>
    </citation>
    <scope>NUCLEOTIDE SEQUENCE</scope>
    <source>
        <strain evidence="1">CCMP1516</strain>
    </source>
</reference>
<dbReference type="GeneID" id="17269335"/>
<dbReference type="AlphaFoldDB" id="R1CLE0"/>
<dbReference type="RefSeq" id="XP_005776212.1">
    <property type="nucleotide sequence ID" value="XM_005776155.1"/>
</dbReference>
<dbReference type="EMBL" id="KB865525">
    <property type="protein sequence ID" value="EOD23783.1"/>
    <property type="molecule type" value="Genomic_DNA"/>
</dbReference>
<evidence type="ECO:0000313" key="1">
    <source>
        <dbReference type="EMBL" id="EOD23783.1"/>
    </source>
</evidence>
<gene>
    <name evidence="1" type="ORF">EMIHUDRAFT_443971</name>
</gene>
<dbReference type="HOGENOM" id="CLU_1998556_0_0_1"/>
<accession>R1CLE0</accession>